<dbReference type="InterPro" id="IPR019243">
    <property type="entry name" value="DUF2202"/>
</dbReference>
<evidence type="ECO:0000313" key="5">
    <source>
        <dbReference type="Proteomes" id="UP000005317"/>
    </source>
</evidence>
<organism evidence="4 5">
    <name type="scientific">Thiothrix nivea (strain ATCC 35100 / DSM 5205 / JP2)</name>
    <dbReference type="NCBI Taxonomy" id="870187"/>
    <lineage>
        <taxon>Bacteria</taxon>
        <taxon>Pseudomonadati</taxon>
        <taxon>Pseudomonadota</taxon>
        <taxon>Gammaproteobacteria</taxon>
        <taxon>Thiotrichales</taxon>
        <taxon>Thiotrichaceae</taxon>
        <taxon>Thiothrix</taxon>
    </lineage>
</organism>
<feature type="chain" id="PRO_5024986785" description="DUF2202 domain-containing protein" evidence="2">
    <location>
        <begin position="21"/>
        <end position="238"/>
    </location>
</feature>
<dbReference type="SUPFAM" id="SSF47240">
    <property type="entry name" value="Ferritin-like"/>
    <property type="match status" value="1"/>
</dbReference>
<name>A0A656HG74_THINJ</name>
<proteinExistence type="predicted"/>
<feature type="compositionally biased region" description="Low complexity" evidence="1">
    <location>
        <begin position="41"/>
        <end position="59"/>
    </location>
</feature>
<dbReference type="Proteomes" id="UP000005317">
    <property type="component" value="Unassembled WGS sequence"/>
</dbReference>
<dbReference type="InterPro" id="IPR012347">
    <property type="entry name" value="Ferritin-like"/>
</dbReference>
<evidence type="ECO:0000313" key="4">
    <source>
        <dbReference type="EMBL" id="EIJ34189.1"/>
    </source>
</evidence>
<keyword evidence="2" id="KW-0732">Signal</keyword>
<reference evidence="5" key="1">
    <citation type="journal article" date="2011" name="Stand. Genomic Sci.">
        <title>Genome sequence of the filamentous, gliding Thiothrix nivea neotype strain (JP2(T)).</title>
        <authorList>
            <person name="Lapidus A."/>
            <person name="Nolan M."/>
            <person name="Lucas S."/>
            <person name="Glavina Del Rio T."/>
            <person name="Tice H."/>
            <person name="Cheng J.F."/>
            <person name="Tapia R."/>
            <person name="Han C."/>
            <person name="Goodwin L."/>
            <person name="Pitluck S."/>
            <person name="Liolios K."/>
            <person name="Pagani I."/>
            <person name="Ivanova N."/>
            <person name="Huntemann M."/>
            <person name="Mavromatis K."/>
            <person name="Mikhailova N."/>
            <person name="Pati A."/>
            <person name="Chen A."/>
            <person name="Palaniappan K."/>
            <person name="Land M."/>
            <person name="Brambilla E.M."/>
            <person name="Rohde M."/>
            <person name="Abt B."/>
            <person name="Verbarg S."/>
            <person name="Goker M."/>
            <person name="Bristow J."/>
            <person name="Eisen J.A."/>
            <person name="Markowitz V."/>
            <person name="Hugenholtz P."/>
            <person name="Kyrpides N.C."/>
            <person name="Klenk H.P."/>
            <person name="Woyke T."/>
        </authorList>
    </citation>
    <scope>NUCLEOTIDE SEQUENCE [LARGE SCALE GENOMIC DNA]</scope>
    <source>
        <strain evidence="5">ATCC 35100 / DSM 5205 / JP2</strain>
    </source>
</reference>
<dbReference type="InterPro" id="IPR009078">
    <property type="entry name" value="Ferritin-like_SF"/>
</dbReference>
<sequence length="238" mass="25443" precursor="true">MNAFMTTRNLLLACSITLLAGCGGSSSADTTTTANTAQAATATSTASSATTGSTDASASRPLTTDEINTLLFVREEEKMARDVYLSLYGKWEQQVFENIAMGSEQQHMDVMGSLISHYNLVDPVVDNTVGAFTDPQILALYQDLVMKGSFTLLDGLKVGGFIEEFDINDLQEAIDEAKAGSAPADVIQAYENLMCGSRNHLRAFVGQIEKNNVGYVAQVMPQASVDAIVSTSEEQCGQ</sequence>
<evidence type="ECO:0000256" key="2">
    <source>
        <dbReference type="SAM" id="SignalP"/>
    </source>
</evidence>
<dbReference type="Pfam" id="PF09968">
    <property type="entry name" value="DUF2202"/>
    <property type="match status" value="1"/>
</dbReference>
<feature type="domain" description="DUF2202" evidence="3">
    <location>
        <begin position="66"/>
        <end position="231"/>
    </location>
</feature>
<dbReference type="CDD" id="cd01048">
    <property type="entry name" value="Ferritin_like_AB2"/>
    <property type="match status" value="1"/>
</dbReference>
<protein>
    <recommendedName>
        <fullName evidence="3">DUF2202 domain-containing protein</fullName>
    </recommendedName>
</protein>
<dbReference type="OrthoDB" id="9801086at2"/>
<keyword evidence="5" id="KW-1185">Reference proteome</keyword>
<accession>A0A656HG74</accession>
<dbReference type="AlphaFoldDB" id="A0A656HG74"/>
<dbReference type="EMBL" id="JH651384">
    <property type="protein sequence ID" value="EIJ34189.1"/>
    <property type="molecule type" value="Genomic_DNA"/>
</dbReference>
<feature type="signal peptide" evidence="2">
    <location>
        <begin position="1"/>
        <end position="20"/>
    </location>
</feature>
<dbReference type="Gene3D" id="1.20.1260.10">
    <property type="match status" value="1"/>
</dbReference>
<evidence type="ECO:0000256" key="1">
    <source>
        <dbReference type="SAM" id="MobiDB-lite"/>
    </source>
</evidence>
<gene>
    <name evidence="4" type="ORF">Thini_1595</name>
</gene>
<evidence type="ECO:0000259" key="3">
    <source>
        <dbReference type="Pfam" id="PF09968"/>
    </source>
</evidence>
<feature type="region of interest" description="Disordered" evidence="1">
    <location>
        <begin position="41"/>
        <end position="60"/>
    </location>
</feature>